<comment type="caution">
    <text evidence="3">The sequence shown here is derived from an EMBL/GenBank/DDBJ whole genome shotgun (WGS) entry which is preliminary data.</text>
</comment>
<dbReference type="EMBL" id="PGCJ01000402">
    <property type="protein sequence ID" value="PLW29670.1"/>
    <property type="molecule type" value="Genomic_DNA"/>
</dbReference>
<dbReference type="GO" id="GO:0030479">
    <property type="term" value="C:actin cortical patch"/>
    <property type="evidence" value="ECO:0007669"/>
    <property type="project" value="TreeGrafter"/>
</dbReference>
<feature type="compositionally biased region" description="Polar residues" evidence="1">
    <location>
        <begin position="447"/>
        <end position="463"/>
    </location>
</feature>
<evidence type="ECO:0000313" key="5">
    <source>
        <dbReference type="Proteomes" id="UP000235388"/>
    </source>
</evidence>
<accession>A0A2N5TW12</accession>
<feature type="compositionally biased region" description="Basic and acidic residues" evidence="1">
    <location>
        <begin position="374"/>
        <end position="383"/>
    </location>
</feature>
<dbReference type="GO" id="GO:0007015">
    <property type="term" value="P:actin filament organization"/>
    <property type="evidence" value="ECO:0007669"/>
    <property type="project" value="InterPro"/>
</dbReference>
<dbReference type="GO" id="GO:0006897">
    <property type="term" value="P:endocytosis"/>
    <property type="evidence" value="ECO:0007669"/>
    <property type="project" value="InterPro"/>
</dbReference>
<feature type="region of interest" description="Disordered" evidence="1">
    <location>
        <begin position="352"/>
        <end position="383"/>
    </location>
</feature>
<dbReference type="PANTHER" id="PTHR47789:SF1">
    <property type="entry name" value="LAS SEVENTEEN-BINDING PROTEIN 5"/>
    <property type="match status" value="1"/>
</dbReference>
<dbReference type="Proteomes" id="UP000235392">
    <property type="component" value="Unassembled WGS sequence"/>
</dbReference>
<feature type="domain" description="VHS" evidence="2">
    <location>
        <begin position="30"/>
        <end position="141"/>
    </location>
</feature>
<dbReference type="InterPro" id="IPR045007">
    <property type="entry name" value="LSB5"/>
</dbReference>
<dbReference type="GO" id="GO:0051666">
    <property type="term" value="P:actin cortical patch localization"/>
    <property type="evidence" value="ECO:0007669"/>
    <property type="project" value="TreeGrafter"/>
</dbReference>
<dbReference type="GO" id="GO:0007034">
    <property type="term" value="P:vacuolar transport"/>
    <property type="evidence" value="ECO:0007669"/>
    <property type="project" value="UniProtKB-ARBA"/>
</dbReference>
<dbReference type="Pfam" id="PF00790">
    <property type="entry name" value="VHS"/>
    <property type="match status" value="1"/>
</dbReference>
<keyword evidence="5" id="KW-1185">Reference proteome</keyword>
<dbReference type="Proteomes" id="UP000235388">
    <property type="component" value="Unassembled WGS sequence"/>
</dbReference>
<feature type="compositionally biased region" description="Low complexity" evidence="1">
    <location>
        <begin position="161"/>
        <end position="174"/>
    </location>
</feature>
<dbReference type="OrthoDB" id="10068368at2759"/>
<dbReference type="SUPFAM" id="SSF48464">
    <property type="entry name" value="ENTH/VHS domain"/>
    <property type="match status" value="1"/>
</dbReference>
<dbReference type="AlphaFoldDB" id="A0A2N5TW12"/>
<gene>
    <name evidence="3" type="ORF">PCANC_21101</name>
    <name evidence="4" type="ORF">PCASD_08602</name>
</gene>
<dbReference type="PANTHER" id="PTHR47789">
    <property type="entry name" value="LAS SEVENTEEN-BINDING PROTEIN 5"/>
    <property type="match status" value="1"/>
</dbReference>
<evidence type="ECO:0000259" key="2">
    <source>
        <dbReference type="PROSITE" id="PS50179"/>
    </source>
</evidence>
<dbReference type="Gene3D" id="1.25.40.90">
    <property type="match status" value="1"/>
</dbReference>
<evidence type="ECO:0000256" key="1">
    <source>
        <dbReference type="SAM" id="MobiDB-lite"/>
    </source>
</evidence>
<protein>
    <recommendedName>
        <fullName evidence="2">VHS domain-containing protein</fullName>
    </recommendedName>
</protein>
<evidence type="ECO:0000313" key="3">
    <source>
        <dbReference type="EMBL" id="PLW29670.1"/>
    </source>
</evidence>
<feature type="compositionally biased region" description="Basic residues" evidence="1">
    <location>
        <begin position="201"/>
        <end position="211"/>
    </location>
</feature>
<dbReference type="CDD" id="cd16980">
    <property type="entry name" value="VHS_Lsb5"/>
    <property type="match status" value="1"/>
</dbReference>
<feature type="region of interest" description="Disordered" evidence="1">
    <location>
        <begin position="158"/>
        <end position="216"/>
    </location>
</feature>
<dbReference type="GO" id="GO:0043130">
    <property type="term" value="F:ubiquitin binding"/>
    <property type="evidence" value="ECO:0007669"/>
    <property type="project" value="InterPro"/>
</dbReference>
<sequence length="512" mass="55644">MPSFDPTKAKELFTKPQSAVTDWIERICALSKESAQTDLNGFIIELVESINLQPTGPEEASRAIRKQLKHGRPAQQAKAITILDALVLNGGDRFKTTFADTRLIETLKSLISDPRADQVLKRRLLIMMEDWEKAYGTDPKMIVPASLFKSCGGRAKLDKITSSSTSTKPTSSTPRNIVTGINKPTSVPESDPPLSKAQLKTQKKQGKKLKDKLKSSHIDQRYRTDLPASGSSLVKFDLNQERPRILQALASASQSANNLVNRLQLISADQVANDTTIERLAEEVKLSQKVVIRYIHTVSEHDSEGEYLGTLLNTNAQVVSALDLYSQLSQSKSEGIQVDQVAGLLGKAKIATPEPAHNSEPNLFDDMNCAVGDPEEHHHPRSPADDLLGLDFCNTTSLAGLDNLPAPLTPNPVGDMQEAQPNHDIGTLSDYSDFDDSASSNEETTDETSGSTAVSPPTNNNPFYQHLSPAALANQKPLSPETLLDPFADPFADSGPNVATATHKNLVTSRVV</sequence>
<evidence type="ECO:0000313" key="6">
    <source>
        <dbReference type="Proteomes" id="UP000235392"/>
    </source>
</evidence>
<name>A0A2N5TW12_9BASI</name>
<evidence type="ECO:0000313" key="4">
    <source>
        <dbReference type="EMBL" id="PLW35233.1"/>
    </source>
</evidence>
<dbReference type="EMBL" id="PGCI01000182">
    <property type="protein sequence ID" value="PLW35233.1"/>
    <property type="molecule type" value="Genomic_DNA"/>
</dbReference>
<organism evidence="3 5">
    <name type="scientific">Puccinia coronata f. sp. avenae</name>
    <dbReference type="NCBI Taxonomy" id="200324"/>
    <lineage>
        <taxon>Eukaryota</taxon>
        <taxon>Fungi</taxon>
        <taxon>Dikarya</taxon>
        <taxon>Basidiomycota</taxon>
        <taxon>Pucciniomycotina</taxon>
        <taxon>Pucciniomycetes</taxon>
        <taxon>Pucciniales</taxon>
        <taxon>Pucciniaceae</taxon>
        <taxon>Puccinia</taxon>
    </lineage>
</organism>
<reference evidence="5 6" key="1">
    <citation type="submission" date="2017-11" db="EMBL/GenBank/DDBJ databases">
        <title>De novo assembly and phasing of dikaryotic genomes from two isolates of Puccinia coronata f. sp. avenae, the causal agent of oat crown rust.</title>
        <authorList>
            <person name="Miller M.E."/>
            <person name="Zhang Y."/>
            <person name="Omidvar V."/>
            <person name="Sperschneider J."/>
            <person name="Schwessinger B."/>
            <person name="Raley C."/>
            <person name="Palmer J.M."/>
            <person name="Garnica D."/>
            <person name="Upadhyaya N."/>
            <person name="Rathjen J."/>
            <person name="Taylor J.M."/>
            <person name="Park R.F."/>
            <person name="Dodds P.N."/>
            <person name="Hirsch C.D."/>
            <person name="Kianian S.F."/>
            <person name="Figueroa M."/>
        </authorList>
    </citation>
    <scope>NUCLEOTIDE SEQUENCE [LARGE SCALE GENOMIC DNA]</scope>
    <source>
        <strain evidence="3">12NC29</strain>
        <strain evidence="4">12SD80</strain>
    </source>
</reference>
<dbReference type="InterPro" id="IPR002014">
    <property type="entry name" value="VHS_dom"/>
</dbReference>
<proteinExistence type="predicted"/>
<dbReference type="InterPro" id="IPR008942">
    <property type="entry name" value="ENTH_VHS"/>
</dbReference>
<dbReference type="SMART" id="SM00288">
    <property type="entry name" value="VHS"/>
    <property type="match status" value="1"/>
</dbReference>
<feature type="region of interest" description="Disordered" evidence="1">
    <location>
        <begin position="403"/>
        <end position="465"/>
    </location>
</feature>
<dbReference type="PROSITE" id="PS50179">
    <property type="entry name" value="VHS"/>
    <property type="match status" value="1"/>
</dbReference>
<dbReference type="GO" id="GO:0035091">
    <property type="term" value="F:phosphatidylinositol binding"/>
    <property type="evidence" value="ECO:0007669"/>
    <property type="project" value="InterPro"/>
</dbReference>
<dbReference type="STRING" id="200324.A0A2N5TW12"/>
<dbReference type="SUPFAM" id="SSF89009">
    <property type="entry name" value="GAT-like domain"/>
    <property type="match status" value="1"/>
</dbReference>